<dbReference type="Proteomes" id="UP000053719">
    <property type="component" value="Unassembled WGS sequence"/>
</dbReference>
<dbReference type="AlphaFoldDB" id="A0A0V8B9V1"/>
<evidence type="ECO:0000313" key="3">
    <source>
        <dbReference type="Proteomes" id="UP000052991"/>
    </source>
</evidence>
<dbReference type="EMBL" id="LKLW01000044">
    <property type="protein sequence ID" value="KSU28560.1"/>
    <property type="molecule type" value="Genomic_DNA"/>
</dbReference>
<name>A0A0V8B9V1_LACLL</name>
<dbReference type="EMBL" id="LKLU01000003">
    <property type="protein sequence ID" value="KSU23455.1"/>
    <property type="molecule type" value="Genomic_DNA"/>
</dbReference>
<evidence type="ECO:0000313" key="4">
    <source>
        <dbReference type="Proteomes" id="UP000053719"/>
    </source>
</evidence>
<reference evidence="1" key="2">
    <citation type="journal article" date="2017" name="Genome Announc.">
        <title>Draft Genome Sequences of 24 Lactococcus lactis Strains.</title>
        <authorList>
            <person name="Backus L."/>
            <person name="Wels M."/>
            <person name="Boekhorst J."/>
            <person name="Dijkstra A.R."/>
            <person name="Beerthuyzen M."/>
            <person name="Kelly W.J."/>
            <person name="Siezen R.J."/>
            <person name="van Hijum S.A."/>
            <person name="Bachmann H."/>
        </authorList>
    </citation>
    <scope>NUCLEOTIDE SEQUENCE</scope>
    <source>
        <strain evidence="1">M20</strain>
        <strain evidence="2">N42</strain>
    </source>
</reference>
<gene>
    <name evidence="1" type="ORF">M20_0127</name>
    <name evidence="2" type="ORF">N42_0617</name>
</gene>
<comment type="caution">
    <text evidence="1">The sequence shown here is derived from an EMBL/GenBank/DDBJ whole genome shotgun (WGS) entry which is preliminary data.</text>
</comment>
<reference evidence="3 4" key="1">
    <citation type="submission" date="2015-10" db="EMBL/GenBank/DDBJ databases">
        <title>Draft Genome Sequences of 11 Lactococcus lactis subspecies cremoris strains.</title>
        <authorList>
            <person name="Wels M."/>
            <person name="Backus L."/>
            <person name="Boekhorst J."/>
            <person name="Dijkstra A."/>
            <person name="Beerthuizen M."/>
            <person name="Kelly W."/>
            <person name="Siezen R."/>
            <person name="Bachmann H."/>
            <person name="Van Hijum S."/>
        </authorList>
    </citation>
    <scope>NUCLEOTIDE SEQUENCE [LARGE SCALE GENOMIC DNA]</scope>
    <source>
        <strain evidence="4">M20</strain>
        <strain evidence="3">N42</strain>
    </source>
</reference>
<dbReference type="PATRIC" id="fig|1360.110.peg.375"/>
<protein>
    <submittedName>
        <fullName evidence="1">Cell wall surface anchor family protein</fullName>
    </submittedName>
</protein>
<dbReference type="Proteomes" id="UP000052991">
    <property type="component" value="Unassembled WGS sequence"/>
</dbReference>
<organism evidence="1 4">
    <name type="scientific">Lactococcus lactis subsp. lactis</name>
    <name type="common">Streptococcus lactis</name>
    <dbReference type="NCBI Taxonomy" id="1360"/>
    <lineage>
        <taxon>Bacteria</taxon>
        <taxon>Bacillati</taxon>
        <taxon>Bacillota</taxon>
        <taxon>Bacilli</taxon>
        <taxon>Lactobacillales</taxon>
        <taxon>Streptococcaceae</taxon>
        <taxon>Lactococcus</taxon>
    </lineage>
</organism>
<evidence type="ECO:0000313" key="1">
    <source>
        <dbReference type="EMBL" id="KSU23455.1"/>
    </source>
</evidence>
<sequence length="43" mass="4839">MGNGKDWQNQAGYQVTSTPQLYSAVSFKAYKMELMPLTVMLPL</sequence>
<dbReference type="RefSeq" id="WP_021722678.1">
    <property type="nucleotide sequence ID" value="NZ_CP126467.1"/>
</dbReference>
<accession>A0A0V8B9V1</accession>
<proteinExistence type="predicted"/>
<evidence type="ECO:0000313" key="2">
    <source>
        <dbReference type="EMBL" id="KSU28560.1"/>
    </source>
</evidence>